<accession>A0ABU5ZDF3</accession>
<feature type="transmembrane region" description="Helical" evidence="1">
    <location>
        <begin position="73"/>
        <end position="94"/>
    </location>
</feature>
<reference evidence="2" key="1">
    <citation type="submission" date="2023-12" db="EMBL/GenBank/DDBJ databases">
        <title>Fervidustalea candida gen. nov., sp. nov., a novel member of the family Paenibacillaceae isolated from a geothermal area.</title>
        <authorList>
            <person name="Li W.-J."/>
            <person name="Jiao J.-Y."/>
            <person name="Chen Y."/>
        </authorList>
    </citation>
    <scope>NUCLEOTIDE SEQUENCE</scope>
    <source>
        <strain evidence="2">SYSU GA230002</strain>
    </source>
</reference>
<sequence length="141" mass="15189">MVQFLLLLHVLGAIGMGIYLVLPFLFARSAGMEAQARQGLVEGVYAAHRIGQFLLIAQFLTGGYLISQAKYSVMWMALAIVLFLAVSAVTGIAGSRMKRFIQSMKAGKDGAAQFASAKTLSSIAAIILLVTIIVMVYPTYR</sequence>
<keyword evidence="1" id="KW-0472">Membrane</keyword>
<evidence type="ECO:0000256" key="1">
    <source>
        <dbReference type="SAM" id="Phobius"/>
    </source>
</evidence>
<gene>
    <name evidence="2" type="ORF">VF724_02505</name>
</gene>
<evidence type="ECO:0008006" key="4">
    <source>
        <dbReference type="Google" id="ProtNLM"/>
    </source>
</evidence>
<feature type="transmembrane region" description="Helical" evidence="1">
    <location>
        <begin position="46"/>
        <end position="67"/>
    </location>
</feature>
<keyword evidence="3" id="KW-1185">Reference proteome</keyword>
<protein>
    <recommendedName>
        <fullName evidence="4">DUF2269 family protein</fullName>
    </recommendedName>
</protein>
<organism evidence="2 3">
    <name type="scientific">Ferviditalea candida</name>
    <dbReference type="NCBI Taxonomy" id="3108399"/>
    <lineage>
        <taxon>Bacteria</taxon>
        <taxon>Bacillati</taxon>
        <taxon>Bacillota</taxon>
        <taxon>Bacilli</taxon>
        <taxon>Bacillales</taxon>
        <taxon>Paenibacillaceae</taxon>
        <taxon>Ferviditalea</taxon>
    </lineage>
</organism>
<feature type="transmembrane region" description="Helical" evidence="1">
    <location>
        <begin position="6"/>
        <end position="26"/>
    </location>
</feature>
<dbReference type="EMBL" id="JAYJLD010000002">
    <property type="protein sequence ID" value="MEB3100529.1"/>
    <property type="molecule type" value="Genomic_DNA"/>
</dbReference>
<name>A0ABU5ZDF3_9BACL</name>
<dbReference type="RefSeq" id="WP_371752634.1">
    <property type="nucleotide sequence ID" value="NZ_JAYJLD010000002.1"/>
</dbReference>
<dbReference type="Proteomes" id="UP001310386">
    <property type="component" value="Unassembled WGS sequence"/>
</dbReference>
<evidence type="ECO:0000313" key="3">
    <source>
        <dbReference type="Proteomes" id="UP001310386"/>
    </source>
</evidence>
<feature type="transmembrane region" description="Helical" evidence="1">
    <location>
        <begin position="115"/>
        <end position="137"/>
    </location>
</feature>
<proteinExistence type="predicted"/>
<comment type="caution">
    <text evidence="2">The sequence shown here is derived from an EMBL/GenBank/DDBJ whole genome shotgun (WGS) entry which is preliminary data.</text>
</comment>
<keyword evidence="1" id="KW-1133">Transmembrane helix</keyword>
<evidence type="ECO:0000313" key="2">
    <source>
        <dbReference type="EMBL" id="MEB3100529.1"/>
    </source>
</evidence>
<keyword evidence="1" id="KW-0812">Transmembrane</keyword>